<keyword evidence="3 5" id="KW-1133">Transmembrane helix</keyword>
<evidence type="ECO:0000256" key="5">
    <source>
        <dbReference type="SAM" id="Phobius"/>
    </source>
</evidence>
<feature type="transmembrane region" description="Helical" evidence="5">
    <location>
        <begin position="74"/>
        <end position="93"/>
    </location>
</feature>
<dbReference type="PANTHER" id="PTHR38480:SF1">
    <property type="entry name" value="SLR0254 PROTEIN"/>
    <property type="match status" value="1"/>
</dbReference>
<organism evidence="7 8">
    <name type="scientific">Brevibacillus formosus</name>
    <dbReference type="NCBI Taxonomy" id="54913"/>
    <lineage>
        <taxon>Bacteria</taxon>
        <taxon>Bacillati</taxon>
        <taxon>Bacillota</taxon>
        <taxon>Bacilli</taxon>
        <taxon>Bacillales</taxon>
        <taxon>Paenibacillaceae</taxon>
        <taxon>Brevibacillus</taxon>
    </lineage>
</organism>
<evidence type="ECO:0000256" key="2">
    <source>
        <dbReference type="ARBA" id="ARBA00022692"/>
    </source>
</evidence>
<dbReference type="Proteomes" id="UP000197781">
    <property type="component" value="Chromosome"/>
</dbReference>
<dbReference type="AlphaFoldDB" id="A0A220MI83"/>
<gene>
    <name evidence="7" type="ORF">BP422_13695</name>
</gene>
<keyword evidence="4 5" id="KW-0472">Membrane</keyword>
<reference evidence="7 8" key="1">
    <citation type="submission" date="2016-11" db="EMBL/GenBank/DDBJ databases">
        <authorList>
            <person name="Jaros S."/>
            <person name="Januszkiewicz K."/>
            <person name="Wedrychowicz H."/>
        </authorList>
    </citation>
    <scope>NUCLEOTIDE SEQUENCE [LARGE SCALE GENOMIC DNA]</scope>
    <source>
        <strain evidence="7 8">NF2</strain>
    </source>
</reference>
<dbReference type="KEGG" id="bfm:BP422_13695"/>
<accession>A0A220MI83</accession>
<feature type="domain" description="RDD" evidence="6">
    <location>
        <begin position="28"/>
        <end position="163"/>
    </location>
</feature>
<evidence type="ECO:0000256" key="3">
    <source>
        <dbReference type="ARBA" id="ARBA00022989"/>
    </source>
</evidence>
<dbReference type="GO" id="GO:0016020">
    <property type="term" value="C:membrane"/>
    <property type="evidence" value="ECO:0007669"/>
    <property type="project" value="UniProtKB-SubCell"/>
</dbReference>
<proteinExistence type="predicted"/>
<evidence type="ECO:0000313" key="7">
    <source>
        <dbReference type="EMBL" id="ASJ54519.1"/>
    </source>
</evidence>
<evidence type="ECO:0000256" key="4">
    <source>
        <dbReference type="ARBA" id="ARBA00023136"/>
    </source>
</evidence>
<dbReference type="EMBL" id="CP018145">
    <property type="protein sequence ID" value="ASJ54519.1"/>
    <property type="molecule type" value="Genomic_DNA"/>
</dbReference>
<comment type="subcellular location">
    <subcellularLocation>
        <location evidence="1">Membrane</location>
        <topology evidence="1">Multi-pass membrane protein</topology>
    </subcellularLocation>
</comment>
<dbReference type="PANTHER" id="PTHR38480">
    <property type="entry name" value="SLR0254 PROTEIN"/>
    <property type="match status" value="1"/>
</dbReference>
<dbReference type="Pfam" id="PF06271">
    <property type="entry name" value="RDD"/>
    <property type="match status" value="1"/>
</dbReference>
<feature type="transmembrane region" description="Helical" evidence="5">
    <location>
        <begin position="130"/>
        <end position="150"/>
    </location>
</feature>
<evidence type="ECO:0000313" key="8">
    <source>
        <dbReference type="Proteomes" id="UP000197781"/>
    </source>
</evidence>
<protein>
    <recommendedName>
        <fullName evidence="6">RDD domain-containing protein</fullName>
    </recommendedName>
</protein>
<sequence length="274" mass="31168">MNEPTYVSGSNREASVVTPEHVMLRFQTAGLGSRATAMLIDTGILLLVNLTVFILFGIVLFGNEDDFFLDSDNYALAIVLLVFFVVNFGYYWLLEAFWGGQTVGKRLVGIRVIRDNGQPVTFVSSTIRNLFRIIDAMPTGYFLGALVCFFHPRDKRIGDMVAGTIVVVEAGQRSTLFLKKKDKQPNGFDLNHALLVLDERQKQAITREDWQLLSSFISRLSTLSQAKKYELGNQIASIMRKRLELVDEQTNKEDPILFLQRLHNQLQNEFQLRK</sequence>
<dbReference type="InterPro" id="IPR010432">
    <property type="entry name" value="RDD"/>
</dbReference>
<evidence type="ECO:0000256" key="1">
    <source>
        <dbReference type="ARBA" id="ARBA00004141"/>
    </source>
</evidence>
<name>A0A220MI83_9BACL</name>
<keyword evidence="2 5" id="KW-0812">Transmembrane</keyword>
<feature type="transmembrane region" description="Helical" evidence="5">
    <location>
        <begin position="43"/>
        <end position="62"/>
    </location>
</feature>
<evidence type="ECO:0000259" key="6">
    <source>
        <dbReference type="Pfam" id="PF06271"/>
    </source>
</evidence>
<dbReference type="RefSeq" id="WP_088908258.1">
    <property type="nucleotide sequence ID" value="NZ_CP018145.1"/>
</dbReference>